<dbReference type="AlphaFoldDB" id="A0A8T2BFF0"/>
<gene>
    <name evidence="1" type="ORF">ISN45_Aa02g005810</name>
</gene>
<organism evidence="1 2">
    <name type="scientific">Arabidopsis thaliana x Arabidopsis arenosa</name>
    <dbReference type="NCBI Taxonomy" id="1240361"/>
    <lineage>
        <taxon>Eukaryota</taxon>
        <taxon>Viridiplantae</taxon>
        <taxon>Streptophyta</taxon>
        <taxon>Embryophyta</taxon>
        <taxon>Tracheophyta</taxon>
        <taxon>Spermatophyta</taxon>
        <taxon>Magnoliopsida</taxon>
        <taxon>eudicotyledons</taxon>
        <taxon>Gunneridae</taxon>
        <taxon>Pentapetalae</taxon>
        <taxon>rosids</taxon>
        <taxon>malvids</taxon>
        <taxon>Brassicales</taxon>
        <taxon>Brassicaceae</taxon>
        <taxon>Camelineae</taxon>
        <taxon>Arabidopsis</taxon>
    </lineage>
</organism>
<protein>
    <submittedName>
        <fullName evidence="1">Uncharacterized protein</fullName>
    </submittedName>
</protein>
<reference evidence="1 2" key="1">
    <citation type="submission" date="2020-12" db="EMBL/GenBank/DDBJ databases">
        <title>Concerted genomic and epigenomic changes stabilize Arabidopsis allopolyploids.</title>
        <authorList>
            <person name="Chen Z."/>
        </authorList>
    </citation>
    <scope>NUCLEOTIDE SEQUENCE [LARGE SCALE GENOMIC DNA]</scope>
    <source>
        <strain evidence="1">Allo738</strain>
        <tissue evidence="1">Leaf</tissue>
    </source>
</reference>
<dbReference type="EMBL" id="JAEFBK010000007">
    <property type="protein sequence ID" value="KAG7585210.1"/>
    <property type="molecule type" value="Genomic_DNA"/>
</dbReference>
<dbReference type="Proteomes" id="UP000694240">
    <property type="component" value="Chromosome 7"/>
</dbReference>
<feature type="non-terminal residue" evidence="1">
    <location>
        <position position="1"/>
    </location>
</feature>
<sequence>RVGEMETESIKLEESLLDKEVEPKNVALENKPQREIEVCSHEKIDELSKVNESLVDKLQTEGDSLSQEE</sequence>
<evidence type="ECO:0000313" key="2">
    <source>
        <dbReference type="Proteomes" id="UP000694240"/>
    </source>
</evidence>
<evidence type="ECO:0000313" key="1">
    <source>
        <dbReference type="EMBL" id="KAG7585210.1"/>
    </source>
</evidence>
<name>A0A8T2BFF0_9BRAS</name>
<comment type="caution">
    <text evidence="1">The sequence shown here is derived from an EMBL/GenBank/DDBJ whole genome shotgun (WGS) entry which is preliminary data.</text>
</comment>
<keyword evidence="2" id="KW-1185">Reference proteome</keyword>
<proteinExistence type="predicted"/>
<accession>A0A8T2BFF0</accession>